<evidence type="ECO:0000313" key="3">
    <source>
        <dbReference type="Proteomes" id="UP000796880"/>
    </source>
</evidence>
<comment type="caution">
    <text evidence="2">The sequence shown here is derived from an EMBL/GenBank/DDBJ whole genome shotgun (WGS) entry which is preliminary data.</text>
</comment>
<accession>A0A8K0GZY7</accession>
<dbReference type="Proteomes" id="UP000796880">
    <property type="component" value="Unassembled WGS sequence"/>
</dbReference>
<gene>
    <name evidence="2" type="ORF">FNV43_RR17080</name>
</gene>
<name>A0A8K0GZY7_9ROSA</name>
<feature type="region of interest" description="Disordered" evidence="1">
    <location>
        <begin position="211"/>
        <end position="234"/>
    </location>
</feature>
<dbReference type="AlphaFoldDB" id="A0A8K0GZY7"/>
<reference evidence="2" key="1">
    <citation type="submission" date="2020-03" db="EMBL/GenBank/DDBJ databases">
        <title>A high-quality chromosome-level genome assembly of a woody plant with both climbing and erect habits, Rhamnella rubrinervis.</title>
        <authorList>
            <person name="Lu Z."/>
            <person name="Yang Y."/>
            <person name="Zhu X."/>
            <person name="Sun Y."/>
        </authorList>
    </citation>
    <scope>NUCLEOTIDE SEQUENCE</scope>
    <source>
        <strain evidence="2">BYM</strain>
        <tissue evidence="2">Leaf</tissue>
    </source>
</reference>
<keyword evidence="3" id="KW-1185">Reference proteome</keyword>
<feature type="compositionally biased region" description="Basic and acidic residues" evidence="1">
    <location>
        <begin position="143"/>
        <end position="152"/>
    </location>
</feature>
<feature type="region of interest" description="Disordered" evidence="1">
    <location>
        <begin position="139"/>
        <end position="161"/>
    </location>
</feature>
<sequence>MASFDPAWEMPVKAINFSNCSTRMDSMATVYDLGAGKFQAGRQLFSGGFKNLIGKDLARGIGIPIKFDHSTIARNYGHYVGVLVDVDLAGFVLEKLLLETTDDCIEVDLYFESFPNFCTSCHSAGDSVAKCKSVIGKAPPKVGSDEKEKENKAPGNATSRTDLNIEVGKSVRITSERVWTPSYYRHITSWEDTFGDSDDELDDYIDDRVEEEWPPLQGKGSSNPSKEFDSSIMKDKREMLSINQKWMPPPCSHNLLLEE</sequence>
<protein>
    <submittedName>
        <fullName evidence="2">Uncharacterized protein</fullName>
    </submittedName>
</protein>
<proteinExistence type="predicted"/>
<organism evidence="2 3">
    <name type="scientific">Rhamnella rubrinervis</name>
    <dbReference type="NCBI Taxonomy" id="2594499"/>
    <lineage>
        <taxon>Eukaryota</taxon>
        <taxon>Viridiplantae</taxon>
        <taxon>Streptophyta</taxon>
        <taxon>Embryophyta</taxon>
        <taxon>Tracheophyta</taxon>
        <taxon>Spermatophyta</taxon>
        <taxon>Magnoliopsida</taxon>
        <taxon>eudicotyledons</taxon>
        <taxon>Gunneridae</taxon>
        <taxon>Pentapetalae</taxon>
        <taxon>rosids</taxon>
        <taxon>fabids</taxon>
        <taxon>Rosales</taxon>
        <taxon>Rhamnaceae</taxon>
        <taxon>rhamnoid group</taxon>
        <taxon>Rhamneae</taxon>
        <taxon>Rhamnella</taxon>
    </lineage>
</organism>
<dbReference type="OrthoDB" id="1750606at2759"/>
<evidence type="ECO:0000256" key="1">
    <source>
        <dbReference type="SAM" id="MobiDB-lite"/>
    </source>
</evidence>
<evidence type="ECO:0000313" key="2">
    <source>
        <dbReference type="EMBL" id="KAF3443159.1"/>
    </source>
</evidence>
<dbReference type="EMBL" id="VOIH02000007">
    <property type="protein sequence ID" value="KAF3443159.1"/>
    <property type="molecule type" value="Genomic_DNA"/>
</dbReference>